<reference evidence="1" key="1">
    <citation type="journal article" date="2020" name="Nature">
        <title>Giant virus diversity and host interactions through global metagenomics.</title>
        <authorList>
            <person name="Schulz F."/>
            <person name="Roux S."/>
            <person name="Paez-Espino D."/>
            <person name="Jungbluth S."/>
            <person name="Walsh D.A."/>
            <person name="Denef V.J."/>
            <person name="McMahon K.D."/>
            <person name="Konstantinidis K.T."/>
            <person name="Eloe-Fadrosh E.A."/>
            <person name="Kyrpides N.C."/>
            <person name="Woyke T."/>
        </authorList>
    </citation>
    <scope>NUCLEOTIDE SEQUENCE</scope>
    <source>
        <strain evidence="1">GVMAG-M-3300024261-8</strain>
    </source>
</reference>
<dbReference type="AlphaFoldDB" id="A0A6C0IVK3"/>
<protein>
    <submittedName>
        <fullName evidence="1">Uncharacterized protein</fullName>
    </submittedName>
</protein>
<dbReference type="EMBL" id="MN740241">
    <property type="protein sequence ID" value="QHT95563.1"/>
    <property type="molecule type" value="Genomic_DNA"/>
</dbReference>
<name>A0A6C0IVK3_9ZZZZ</name>
<proteinExistence type="predicted"/>
<accession>A0A6C0IVK3</accession>
<sequence>MGSLFSCVDVVPHSEKGIAKNAQSLEGFETMDKPYDYHSQDNKAAPEVAMVHGFDQLFKGINNTSETLDKFAAVPGDLNCKAAYGISNSRGPLCFDDETMKLLRTRGGNSATGPSEIGA</sequence>
<evidence type="ECO:0000313" key="1">
    <source>
        <dbReference type="EMBL" id="QHT95563.1"/>
    </source>
</evidence>
<organism evidence="1">
    <name type="scientific">viral metagenome</name>
    <dbReference type="NCBI Taxonomy" id="1070528"/>
    <lineage>
        <taxon>unclassified sequences</taxon>
        <taxon>metagenomes</taxon>
        <taxon>organismal metagenomes</taxon>
    </lineage>
</organism>